<comment type="subcellular location">
    <subcellularLocation>
        <location evidence="1">Cell membrane</location>
        <topology evidence="1">Multi-pass membrane protein</topology>
    </subcellularLocation>
</comment>
<feature type="transmembrane region" description="Helical" evidence="5">
    <location>
        <begin position="44"/>
        <end position="72"/>
    </location>
</feature>
<dbReference type="SUPFAM" id="SSF90123">
    <property type="entry name" value="ABC transporter transmembrane region"/>
    <property type="match status" value="1"/>
</dbReference>
<dbReference type="EMBL" id="CP141261">
    <property type="protein sequence ID" value="WRL64345.1"/>
    <property type="molecule type" value="Genomic_DNA"/>
</dbReference>
<dbReference type="RefSeq" id="WP_324275672.1">
    <property type="nucleotide sequence ID" value="NZ_CP141261.1"/>
</dbReference>
<evidence type="ECO:0000256" key="1">
    <source>
        <dbReference type="ARBA" id="ARBA00004651"/>
    </source>
</evidence>
<feature type="transmembrane region" description="Helical" evidence="5">
    <location>
        <begin position="192"/>
        <end position="213"/>
    </location>
</feature>
<keyword evidence="2 5" id="KW-0812">Transmembrane</keyword>
<dbReference type="Gene3D" id="1.20.1560.10">
    <property type="entry name" value="ABC transporter type 1, transmembrane domain"/>
    <property type="match status" value="1"/>
</dbReference>
<feature type="transmembrane region" description="Helical" evidence="5">
    <location>
        <begin position="92"/>
        <end position="115"/>
    </location>
</feature>
<dbReference type="PROSITE" id="PS50929">
    <property type="entry name" value="ABC_TM1F"/>
    <property type="match status" value="1"/>
</dbReference>
<dbReference type="Proteomes" id="UP001324287">
    <property type="component" value="Chromosome"/>
</dbReference>
<protein>
    <recommendedName>
        <fullName evidence="6">ABC transmembrane type-1 domain-containing protein</fullName>
    </recommendedName>
</protein>
<evidence type="ECO:0000313" key="8">
    <source>
        <dbReference type="Proteomes" id="UP001324287"/>
    </source>
</evidence>
<evidence type="ECO:0000256" key="3">
    <source>
        <dbReference type="ARBA" id="ARBA00022989"/>
    </source>
</evidence>
<evidence type="ECO:0000256" key="5">
    <source>
        <dbReference type="SAM" id="Phobius"/>
    </source>
</evidence>
<gene>
    <name evidence="7" type="ORF">U6N30_00285</name>
</gene>
<keyword evidence="4 5" id="KW-0472">Membrane</keyword>
<proteinExistence type="predicted"/>
<feature type="transmembrane region" description="Helical" evidence="5">
    <location>
        <begin position="166"/>
        <end position="186"/>
    </location>
</feature>
<accession>A0ABZ1B5Q1</accession>
<dbReference type="InterPro" id="IPR036640">
    <property type="entry name" value="ABC1_TM_sf"/>
</dbReference>
<name>A0ABZ1B5Q1_9ACTN</name>
<evidence type="ECO:0000256" key="2">
    <source>
        <dbReference type="ARBA" id="ARBA00022692"/>
    </source>
</evidence>
<evidence type="ECO:0000313" key="7">
    <source>
        <dbReference type="EMBL" id="WRL64345.1"/>
    </source>
</evidence>
<reference evidence="7 8" key="1">
    <citation type="submission" date="2023-12" db="EMBL/GenBank/DDBJ databases">
        <title>Blastococcus brunescens sp. nov., an actonobacterium isolated from sandstone collected in sahara desert.</title>
        <authorList>
            <person name="Gtari M."/>
            <person name="Ghodhbane F."/>
        </authorList>
    </citation>
    <scope>NUCLEOTIDE SEQUENCE [LARGE SCALE GENOMIC DNA]</scope>
    <source>
        <strain evidence="7 8">BMG 8361</strain>
    </source>
</reference>
<evidence type="ECO:0000256" key="4">
    <source>
        <dbReference type="ARBA" id="ARBA00023136"/>
    </source>
</evidence>
<organism evidence="7 8">
    <name type="scientific">Blastococcus brunescens</name>
    <dbReference type="NCBI Taxonomy" id="1564165"/>
    <lineage>
        <taxon>Bacteria</taxon>
        <taxon>Bacillati</taxon>
        <taxon>Actinomycetota</taxon>
        <taxon>Actinomycetes</taxon>
        <taxon>Geodermatophilales</taxon>
        <taxon>Geodermatophilaceae</taxon>
        <taxon>Blastococcus</taxon>
    </lineage>
</organism>
<keyword evidence="3 5" id="KW-1133">Transmembrane helix</keyword>
<dbReference type="InterPro" id="IPR011527">
    <property type="entry name" value="ABC1_TM_dom"/>
</dbReference>
<keyword evidence="8" id="KW-1185">Reference proteome</keyword>
<sequence>MSSPDPRSVLVPSAPAWIRFLEDPSLRGGLEAVPAVHGGARSRLVLLTAVSVVAGLIEASLLALVAAIASALSEGSTRVQGTFGGVSVDAELPMLFAVGVVLAVVRGFVQLWVAYLPAKVSATVMVDLRRALFEKFTGTSWSVQASERDGHFQTLIGQHVMHASQAVGALAQGLTAGLMFFTLLASAVVLSAVTAVVVIVASAVLFLLLGPLVRRLRRQARKLSRESVEHAQGSRRSS</sequence>
<evidence type="ECO:0000259" key="6">
    <source>
        <dbReference type="PROSITE" id="PS50929"/>
    </source>
</evidence>
<feature type="domain" description="ABC transmembrane type-1" evidence="6">
    <location>
        <begin position="45"/>
        <end position="226"/>
    </location>
</feature>